<evidence type="ECO:0000256" key="7">
    <source>
        <dbReference type="ARBA" id="ARBA00023049"/>
    </source>
</evidence>
<evidence type="ECO:0000256" key="1">
    <source>
        <dbReference type="ARBA" id="ARBA00001947"/>
    </source>
</evidence>
<dbReference type="eggNOG" id="KOG0959">
    <property type="taxonomic scope" value="Eukaryota"/>
</dbReference>
<dbReference type="STRING" id="312017.Q234R9"/>
<evidence type="ECO:0000259" key="9">
    <source>
        <dbReference type="Pfam" id="PF00675"/>
    </source>
</evidence>
<dbReference type="FunFam" id="3.30.830.10:FF:000012">
    <property type="entry name" value="Protease 3"/>
    <property type="match status" value="1"/>
</dbReference>
<dbReference type="RefSeq" id="XP_001012179.2">
    <property type="nucleotide sequence ID" value="XM_001012179.2"/>
</dbReference>
<keyword evidence="3" id="KW-0645">Protease</keyword>
<dbReference type="InterPro" id="IPR054734">
    <property type="entry name" value="PqqF-like_C_4"/>
</dbReference>
<dbReference type="SUPFAM" id="SSF63411">
    <property type="entry name" value="LuxS/MPP-like metallohydrolase"/>
    <property type="match status" value="4"/>
</dbReference>
<dbReference type="InterPro" id="IPR011765">
    <property type="entry name" value="Pept_M16_N"/>
</dbReference>
<dbReference type="Gene3D" id="3.30.830.10">
    <property type="entry name" value="Metalloenzyme, LuxS/M16 peptidase-like"/>
    <property type="match status" value="4"/>
</dbReference>
<accession>Q234R9</accession>
<organism evidence="13 14">
    <name type="scientific">Tetrahymena thermophila (strain SB210)</name>
    <dbReference type="NCBI Taxonomy" id="312017"/>
    <lineage>
        <taxon>Eukaryota</taxon>
        <taxon>Sar</taxon>
        <taxon>Alveolata</taxon>
        <taxon>Ciliophora</taxon>
        <taxon>Intramacronucleata</taxon>
        <taxon>Oligohymenophorea</taxon>
        <taxon>Hymenostomatida</taxon>
        <taxon>Tetrahymenina</taxon>
        <taxon>Tetrahymenidae</taxon>
        <taxon>Tetrahymena</taxon>
    </lineage>
</organism>
<reference evidence="14" key="1">
    <citation type="journal article" date="2006" name="PLoS Biol.">
        <title>Macronuclear genome sequence of the ciliate Tetrahymena thermophila, a model eukaryote.</title>
        <authorList>
            <person name="Eisen J.A."/>
            <person name="Coyne R.S."/>
            <person name="Wu M."/>
            <person name="Wu D."/>
            <person name="Thiagarajan M."/>
            <person name="Wortman J.R."/>
            <person name="Badger J.H."/>
            <person name="Ren Q."/>
            <person name="Amedeo P."/>
            <person name="Jones K.M."/>
            <person name="Tallon L.J."/>
            <person name="Delcher A.L."/>
            <person name="Salzberg S.L."/>
            <person name="Silva J.C."/>
            <person name="Haas B.J."/>
            <person name="Majoros W.H."/>
            <person name="Farzad M."/>
            <person name="Carlton J.M."/>
            <person name="Smith R.K. Jr."/>
            <person name="Garg J."/>
            <person name="Pearlman R.E."/>
            <person name="Karrer K.M."/>
            <person name="Sun L."/>
            <person name="Manning G."/>
            <person name="Elde N.C."/>
            <person name="Turkewitz A.P."/>
            <person name="Asai D.J."/>
            <person name="Wilkes D.E."/>
            <person name="Wang Y."/>
            <person name="Cai H."/>
            <person name="Collins K."/>
            <person name="Stewart B.A."/>
            <person name="Lee S.R."/>
            <person name="Wilamowska K."/>
            <person name="Weinberg Z."/>
            <person name="Ruzzo W.L."/>
            <person name="Wloga D."/>
            <person name="Gaertig J."/>
            <person name="Frankel J."/>
            <person name="Tsao C.-C."/>
            <person name="Gorovsky M.A."/>
            <person name="Keeling P.J."/>
            <person name="Waller R.F."/>
            <person name="Patron N.J."/>
            <person name="Cherry J.M."/>
            <person name="Stover N.A."/>
            <person name="Krieger C.J."/>
            <person name="del Toro C."/>
            <person name="Ryder H.F."/>
            <person name="Williamson S.C."/>
            <person name="Barbeau R.A."/>
            <person name="Hamilton E.P."/>
            <person name="Orias E."/>
        </authorList>
    </citation>
    <scope>NUCLEOTIDE SEQUENCE [LARGE SCALE GENOMIC DNA]</scope>
    <source>
        <strain evidence="14">SB210</strain>
    </source>
</reference>
<dbReference type="InterPro" id="IPR001431">
    <property type="entry name" value="Pept_M16_Zn_BS"/>
</dbReference>
<keyword evidence="5" id="KW-0378">Hydrolase</keyword>
<comment type="similarity">
    <text evidence="2 8">Belongs to the peptidase M16 family.</text>
</comment>
<dbReference type="HOGENOM" id="CLU_004639_1_1_1"/>
<sequence length="1024" mass="120716">MLIFQKLRKPIQIHKQKLLSPFKLVMSMSQLKNLNININQSQNDKAQYRIVQLLKNELDCLLISDQEADKSACSMNVQVGNLEDPIEYQGLAHFCEHMLFLGTEKYPVESEYKSYLNKHAGTQNASTGPLNTVYHFSCANGEAFEGALDRFSQFFTAPLFTESCTEREMNAIENENKKNFNSDSRRIYQIHRHTCKQGSVYNKFGTGNLETLNKPNVRQNLIEFHKKYYSANQMKLVLYSNETLSKLEELAAKYFENIPNSNIQALSYKEIPFGKEELAKYIKMVPVSESHQLQLGWVVDYHQNSYKHKSLEYLSHLLGHEGKNSLLSLLIDENLAYELTSGISDYLKLYSELYVEIILTPHGQNNIDKVLNIVAKYIQIIKTTPVQKWVWDEMKQIKQLTFQFKERQNPVNQAVLLSRKMGEYPYEDILSSSYIMEEYNEEEINKYLSQVTVENLRIANLSKTLQSECQLIEPVYGTAYNIEDISQQVRNIFENPSIDFKKSHKVLGLPEKNPFLPKSLVQLPIEDEFLTEPKIILENDRTRVWFKQDNKFKTPKGEIELHIYWKQDNEYLNGVQNQVLQNIYIQLFKDRIREMQYLASQANIIDQRSASEIYYKYKVDGFNDSIPVYTRHFLQMLIDFHENPPYVNPEEKSDFEDKFKMFIQKKEISLKNYTLQAPYQTVSNHFHSLIDYNYNCITDQLDFIQQTPIDKIINLYKYYHEHNLDSIRFEWSFIGNFEKQESISLAQDAEKLFFENQNKAKGKRSVLPKEEIFYGRTVQIEKDKPVIYEQILTKDQINSACYTAFQFYDEKLEQRSSEAKHLIFKTSNQLRVLHNILKQPAFSQLRTKEQLGYIVQAGIKSIHKISGITFLIQSSTKSPEYLSSRIQVFLESMKQTIQDLSEEDFKKFIESIRTQYKQKFLNIYEEARYYNDIIEGQQEYFDILDRLIADLDTIQKQDIVDLFNHLFFNEKRLIEIHLVSPNHEGEQTKLLKERREQDVNITVTNSYEYTQKLLKLFPSFTYYK</sequence>
<dbReference type="MEROPS" id="M16.008"/>
<dbReference type="PROSITE" id="PS00143">
    <property type="entry name" value="INSULINASE"/>
    <property type="match status" value="1"/>
</dbReference>
<keyword evidence="6" id="KW-0862">Zinc</keyword>
<dbReference type="KEGG" id="tet:TTHERM_00101300"/>
<evidence type="ECO:0000256" key="8">
    <source>
        <dbReference type="RuleBase" id="RU004447"/>
    </source>
</evidence>
<dbReference type="GO" id="GO:0006508">
    <property type="term" value="P:proteolysis"/>
    <property type="evidence" value="ECO:0007669"/>
    <property type="project" value="UniProtKB-KW"/>
</dbReference>
<evidence type="ECO:0000313" key="13">
    <source>
        <dbReference type="EMBL" id="EAR91934.2"/>
    </source>
</evidence>
<keyword evidence="14" id="KW-1185">Reference proteome</keyword>
<dbReference type="GO" id="GO:0046872">
    <property type="term" value="F:metal ion binding"/>
    <property type="evidence" value="ECO:0007669"/>
    <property type="project" value="UniProtKB-KW"/>
</dbReference>
<dbReference type="InterPro" id="IPR032632">
    <property type="entry name" value="Peptidase_M16_M"/>
</dbReference>
<dbReference type="OrthoDB" id="952271at2759"/>
<feature type="domain" description="Peptidase M16 C-terminal" evidence="10">
    <location>
        <begin position="218"/>
        <end position="396"/>
    </location>
</feature>
<dbReference type="InterPro" id="IPR011249">
    <property type="entry name" value="Metalloenz_LuxS/M16"/>
</dbReference>
<feature type="domain" description="Coenzyme PQQ synthesis protein F-like C-terminal lobe" evidence="12">
    <location>
        <begin position="833"/>
        <end position="928"/>
    </location>
</feature>
<dbReference type="InParanoid" id="Q234R9"/>
<proteinExistence type="inferred from homology"/>
<gene>
    <name evidence="13" type="ORF">TTHERM_00101300</name>
</gene>
<name>Q234R9_TETTS</name>
<dbReference type="Pfam" id="PF05193">
    <property type="entry name" value="Peptidase_M16_C"/>
    <property type="match status" value="1"/>
</dbReference>
<evidence type="ECO:0000259" key="11">
    <source>
        <dbReference type="Pfam" id="PF16187"/>
    </source>
</evidence>
<dbReference type="FunFam" id="3.30.830.10:FF:000005">
    <property type="entry name" value="nardilysin isoform X1"/>
    <property type="match status" value="1"/>
</dbReference>
<dbReference type="Pfam" id="PF22456">
    <property type="entry name" value="PqqF-like_C_4"/>
    <property type="match status" value="1"/>
</dbReference>
<dbReference type="GO" id="GO:0005737">
    <property type="term" value="C:cytoplasm"/>
    <property type="evidence" value="ECO:0007669"/>
    <property type="project" value="UniProtKB-ARBA"/>
</dbReference>
<dbReference type="GeneID" id="7841194"/>
<evidence type="ECO:0000256" key="5">
    <source>
        <dbReference type="ARBA" id="ARBA00022801"/>
    </source>
</evidence>
<protein>
    <submittedName>
        <fullName evidence="13">Insulysin, insulin-degrading enzyme</fullName>
    </submittedName>
</protein>
<comment type="cofactor">
    <cofactor evidence="1">
        <name>Zn(2+)</name>
        <dbReference type="ChEBI" id="CHEBI:29105"/>
    </cofactor>
</comment>
<dbReference type="Pfam" id="PF16187">
    <property type="entry name" value="Peptidase_M16_M"/>
    <property type="match status" value="1"/>
</dbReference>
<dbReference type="Pfam" id="PF00675">
    <property type="entry name" value="Peptidase_M16"/>
    <property type="match status" value="1"/>
</dbReference>
<dbReference type="PANTHER" id="PTHR43690:SF18">
    <property type="entry name" value="INSULIN-DEGRADING ENZYME-RELATED"/>
    <property type="match status" value="1"/>
</dbReference>
<dbReference type="GO" id="GO:0004222">
    <property type="term" value="F:metalloendopeptidase activity"/>
    <property type="evidence" value="ECO:0007669"/>
    <property type="project" value="InterPro"/>
</dbReference>
<feature type="domain" description="Peptidase M16 N-terminal" evidence="9">
    <location>
        <begin position="62"/>
        <end position="194"/>
    </location>
</feature>
<evidence type="ECO:0000259" key="10">
    <source>
        <dbReference type="Pfam" id="PF05193"/>
    </source>
</evidence>
<keyword evidence="4" id="KW-0479">Metal-binding</keyword>
<dbReference type="EMBL" id="GG662767">
    <property type="protein sequence ID" value="EAR91934.2"/>
    <property type="molecule type" value="Genomic_DNA"/>
</dbReference>
<dbReference type="InterPro" id="IPR050626">
    <property type="entry name" value="Peptidase_M16"/>
</dbReference>
<evidence type="ECO:0000256" key="6">
    <source>
        <dbReference type="ARBA" id="ARBA00022833"/>
    </source>
</evidence>
<evidence type="ECO:0000256" key="4">
    <source>
        <dbReference type="ARBA" id="ARBA00022723"/>
    </source>
</evidence>
<feature type="domain" description="Peptidase M16 middle/third" evidence="11">
    <location>
        <begin position="402"/>
        <end position="694"/>
    </location>
</feature>
<evidence type="ECO:0000259" key="12">
    <source>
        <dbReference type="Pfam" id="PF22456"/>
    </source>
</evidence>
<evidence type="ECO:0000313" key="14">
    <source>
        <dbReference type="Proteomes" id="UP000009168"/>
    </source>
</evidence>
<dbReference type="PANTHER" id="PTHR43690">
    <property type="entry name" value="NARDILYSIN"/>
    <property type="match status" value="1"/>
</dbReference>
<dbReference type="Proteomes" id="UP000009168">
    <property type="component" value="Unassembled WGS sequence"/>
</dbReference>
<evidence type="ECO:0000256" key="3">
    <source>
        <dbReference type="ARBA" id="ARBA00022670"/>
    </source>
</evidence>
<dbReference type="InterPro" id="IPR007863">
    <property type="entry name" value="Peptidase_M16_C"/>
</dbReference>
<evidence type="ECO:0000256" key="2">
    <source>
        <dbReference type="ARBA" id="ARBA00007261"/>
    </source>
</evidence>
<keyword evidence="7" id="KW-0482">Metalloprotease</keyword>
<dbReference type="AlphaFoldDB" id="Q234R9"/>